<dbReference type="EMBL" id="JAODUP010000616">
    <property type="protein sequence ID" value="KAK2146306.1"/>
    <property type="molecule type" value="Genomic_DNA"/>
</dbReference>
<dbReference type="SUPFAM" id="SSF55846">
    <property type="entry name" value="N-acetylmuramoyl-L-alanine amidase-like"/>
    <property type="match status" value="1"/>
</dbReference>
<comment type="caution">
    <text evidence="3">The sequence shown here is derived from an EMBL/GenBank/DDBJ whole genome shotgun (WGS) entry which is preliminary data.</text>
</comment>
<proteinExistence type="predicted"/>
<evidence type="ECO:0000313" key="4">
    <source>
        <dbReference type="Proteomes" id="UP001208570"/>
    </source>
</evidence>
<dbReference type="GO" id="GO:0008745">
    <property type="term" value="F:N-acetylmuramoyl-L-alanine amidase activity"/>
    <property type="evidence" value="ECO:0007669"/>
    <property type="project" value="InterPro"/>
</dbReference>
<dbReference type="InterPro" id="IPR041249">
    <property type="entry name" value="HEPN_DZIP3"/>
</dbReference>
<dbReference type="Pfam" id="PF18738">
    <property type="entry name" value="HEPN_DZIP3"/>
    <property type="match status" value="1"/>
</dbReference>
<evidence type="ECO:0000259" key="2">
    <source>
        <dbReference type="Pfam" id="PF18738"/>
    </source>
</evidence>
<keyword evidence="1" id="KW-0472">Membrane</keyword>
<dbReference type="Proteomes" id="UP001208570">
    <property type="component" value="Unassembled WGS sequence"/>
</dbReference>
<keyword evidence="1" id="KW-1133">Transmembrane helix</keyword>
<accession>A0AAD9MWC8</accession>
<name>A0AAD9MWC8_9ANNE</name>
<organism evidence="3 4">
    <name type="scientific">Paralvinella palmiformis</name>
    <dbReference type="NCBI Taxonomy" id="53620"/>
    <lineage>
        <taxon>Eukaryota</taxon>
        <taxon>Metazoa</taxon>
        <taxon>Spiralia</taxon>
        <taxon>Lophotrochozoa</taxon>
        <taxon>Annelida</taxon>
        <taxon>Polychaeta</taxon>
        <taxon>Sedentaria</taxon>
        <taxon>Canalipalpata</taxon>
        <taxon>Terebellida</taxon>
        <taxon>Terebelliformia</taxon>
        <taxon>Alvinellidae</taxon>
        <taxon>Paralvinella</taxon>
    </lineage>
</organism>
<feature type="transmembrane region" description="Helical" evidence="1">
    <location>
        <begin position="218"/>
        <end position="239"/>
    </location>
</feature>
<keyword evidence="1" id="KW-0812">Transmembrane</keyword>
<reference evidence="3" key="1">
    <citation type="journal article" date="2023" name="Mol. Biol. Evol.">
        <title>Third-Generation Sequencing Reveals the Adaptive Role of the Epigenome in Three Deep-Sea Polychaetes.</title>
        <authorList>
            <person name="Perez M."/>
            <person name="Aroh O."/>
            <person name="Sun Y."/>
            <person name="Lan Y."/>
            <person name="Juniper S.K."/>
            <person name="Young C.R."/>
            <person name="Angers B."/>
            <person name="Qian P.Y."/>
        </authorList>
    </citation>
    <scope>NUCLEOTIDE SEQUENCE</scope>
    <source>
        <strain evidence="3">P08H-3</strain>
    </source>
</reference>
<protein>
    <recommendedName>
        <fullName evidence="2">DZIP3-like HEPN domain-containing protein</fullName>
    </recommendedName>
</protein>
<gene>
    <name evidence="3" type="ORF">LSH36_616g00047</name>
</gene>
<evidence type="ECO:0000256" key="1">
    <source>
        <dbReference type="SAM" id="Phobius"/>
    </source>
</evidence>
<sequence>MSSSSEEESLDLSRNCETRTANTNYARIACLLMQEGTRRAQETVLIHLPDRKTIAQILCEKQKKMSELKKSRIITKSQYNMLYPFTDDMSKIDISLWLVLARNITTARARRGIDWRKSPENHEVLWAHDLIRLKEIRNFLFHVSAPELVGEKFNEIKTELVRVLRRLGTSDQVINDHMSRDLDPQQTKLSVLQIREQYMEDQNVLLREAAEHKKHTRILIVVLSLLAAFVLISISVPVAKYFDRKVPCSASIQRMTTNSGTLYYMPRTGWNASPSSRNLPRLITPLKKVALFDTAVILEQCKVTDDCCDQVKYLQNIAFEGRGNSNILSIAMMGNFACTWPSDPAVTALYAFLGNITKFDPSTMRANGILRKNYLLYGECQLNQDAVRHNKTYPDSPGAGVLYKIRFWSHWVIVHNCFVSNICLCYSYNISSPFDYLFGISSSG</sequence>
<keyword evidence="4" id="KW-1185">Reference proteome</keyword>
<dbReference type="AlphaFoldDB" id="A0AAD9MWC8"/>
<dbReference type="InterPro" id="IPR036505">
    <property type="entry name" value="Amidase/PGRP_sf"/>
</dbReference>
<feature type="domain" description="DZIP3-like HEPN" evidence="2">
    <location>
        <begin position="53"/>
        <end position="186"/>
    </location>
</feature>
<dbReference type="GO" id="GO:0009253">
    <property type="term" value="P:peptidoglycan catabolic process"/>
    <property type="evidence" value="ECO:0007669"/>
    <property type="project" value="InterPro"/>
</dbReference>
<evidence type="ECO:0000313" key="3">
    <source>
        <dbReference type="EMBL" id="KAK2146306.1"/>
    </source>
</evidence>